<name>A0ABY5GJ22_9GAMM</name>
<reference evidence="1" key="1">
    <citation type="submission" date="2022-07" db="EMBL/GenBank/DDBJ databases">
        <title>Genome sequencing of Photobacterium atrarenae GJH2-4.</title>
        <authorList>
            <person name="Park S.-J."/>
        </authorList>
    </citation>
    <scope>NUCLEOTIDE SEQUENCE</scope>
    <source>
        <strain evidence="1">GJH2-4</strain>
    </source>
</reference>
<sequence>MLHRGAVTCPACQDLAAYVTVRIARCRLGRGKPHCLHCQHPCFSPARRLQFSHVLRWSIPRFIWRHPLRALRYQLHPLSRIARGKPGQMAVRRSAR</sequence>
<dbReference type="Proteomes" id="UP001057998">
    <property type="component" value="Chromosome 1"/>
</dbReference>
<evidence type="ECO:0000313" key="1">
    <source>
        <dbReference type="EMBL" id="UTV29302.1"/>
    </source>
</evidence>
<proteinExistence type="predicted"/>
<dbReference type="EMBL" id="CP101508">
    <property type="protein sequence ID" value="UTV29302.1"/>
    <property type="molecule type" value="Genomic_DNA"/>
</dbReference>
<protein>
    <submittedName>
        <fullName evidence="1">Nitrous oxide-stimulated promoter family protein</fullName>
    </submittedName>
</protein>
<accession>A0ABY5GJ22</accession>
<dbReference type="InterPro" id="IPR020483">
    <property type="entry name" value="Uncharacterised_YgbA"/>
</dbReference>
<keyword evidence="2" id="KW-1185">Reference proteome</keyword>
<gene>
    <name evidence="1" type="ORF">NNL38_11015</name>
</gene>
<dbReference type="Pfam" id="PF11756">
    <property type="entry name" value="YgbA_NO"/>
    <property type="match status" value="1"/>
</dbReference>
<evidence type="ECO:0000313" key="2">
    <source>
        <dbReference type="Proteomes" id="UP001057998"/>
    </source>
</evidence>
<organism evidence="1 2">
    <name type="scientific">Photobacterium atrarenae</name>
    <dbReference type="NCBI Taxonomy" id="865757"/>
    <lineage>
        <taxon>Bacteria</taxon>
        <taxon>Pseudomonadati</taxon>
        <taxon>Pseudomonadota</taxon>
        <taxon>Gammaproteobacteria</taxon>
        <taxon>Vibrionales</taxon>
        <taxon>Vibrionaceae</taxon>
        <taxon>Photobacterium</taxon>
    </lineage>
</organism>